<evidence type="ECO:0000256" key="2">
    <source>
        <dbReference type="ARBA" id="ARBA00022723"/>
    </source>
</evidence>
<keyword evidence="5" id="KW-0539">Nucleus</keyword>
<evidence type="ECO:0000256" key="1">
    <source>
        <dbReference type="ARBA" id="ARBA00004123"/>
    </source>
</evidence>
<dbReference type="InterPro" id="IPR000571">
    <property type="entry name" value="Znf_CCCH"/>
</dbReference>
<organism evidence="9 10">
    <name type="scientific">Lachancea nothofagi CBS 11611</name>
    <dbReference type="NCBI Taxonomy" id="1266666"/>
    <lineage>
        <taxon>Eukaryota</taxon>
        <taxon>Fungi</taxon>
        <taxon>Dikarya</taxon>
        <taxon>Ascomycota</taxon>
        <taxon>Saccharomycotina</taxon>
        <taxon>Saccharomycetes</taxon>
        <taxon>Saccharomycetales</taxon>
        <taxon>Saccharomycetaceae</taxon>
        <taxon>Lachancea</taxon>
    </lineage>
</organism>
<dbReference type="PANTHER" id="PTHR46527:SF1">
    <property type="entry name" value="NUCLEOPORIN NUP42"/>
    <property type="match status" value="1"/>
</dbReference>
<keyword evidence="2 6" id="KW-0479">Metal-binding</keyword>
<dbReference type="GO" id="GO:0008270">
    <property type="term" value="F:zinc ion binding"/>
    <property type="evidence" value="ECO:0007669"/>
    <property type="project" value="UniProtKB-KW"/>
</dbReference>
<feature type="region of interest" description="Disordered" evidence="7">
    <location>
        <begin position="271"/>
        <end position="290"/>
    </location>
</feature>
<dbReference type="InterPro" id="IPR036855">
    <property type="entry name" value="Znf_CCCH_sf"/>
</dbReference>
<keyword evidence="4 6" id="KW-0862">Zinc</keyword>
<gene>
    <name evidence="9" type="ORF">LANO_0G07954G</name>
</gene>
<sequence length="517" mass="53131">MSFGGRNKTPCKYFQQGRCKKGNSCTFAHVYTGGNNGGNNGNNGGTNSGDRYQTFVNASNLGKYAKEIEDDMSSCSELRFQPLTSSYGLGNPCAVNLIQGRDLSPEESRLLFYQSQMQNSIPAYDVQMKARALDIDQCRRYVAADTRKAARYLQLATQKTNETGALPARGFIEHPLDLTGESYSKVSSAGSTNLFGSAPAPQTSHTFGQPISGTPSATTGAFGSSSAFGAPSFGSSSMSGAFGQPKFGSAPAPNAFGSNATTAFGAAPGFGTNNSPFGNQTANAPGSASAFGPPAFGSNLNNTSAFGKPSFGSTSSSQPSAFGQNNPTPGITGSQTSSSSPIGSAFGKPAFGQIAGSSPFAAVQNAQTLPSPFGSAATTSNAGNPSGASSAFGSSAFQNPAKPADSNKPFGSASAIQSGAFGSSAGFPSNSQTTPSPFSSTQPNAFTAQGPTQQQQSQAQHNPGPMNPHAKTFVQGLPMEQEISESDLPKEVIEYFRSERFALGKVPDIPPPAMLIN</sequence>
<evidence type="ECO:0000256" key="7">
    <source>
        <dbReference type="SAM" id="MobiDB-lite"/>
    </source>
</evidence>
<dbReference type="Proteomes" id="UP000189911">
    <property type="component" value="Chromosome G"/>
</dbReference>
<name>A0A1G4KHL8_9SACH</name>
<feature type="zinc finger region" description="C3H1-type" evidence="6">
    <location>
        <begin position="5"/>
        <end position="32"/>
    </location>
</feature>
<evidence type="ECO:0000256" key="4">
    <source>
        <dbReference type="ARBA" id="ARBA00022833"/>
    </source>
</evidence>
<dbReference type="SUPFAM" id="SSF90229">
    <property type="entry name" value="CCCH zinc finger"/>
    <property type="match status" value="1"/>
</dbReference>
<dbReference type="Pfam" id="PF18345">
    <property type="entry name" value="zf_CCCH_4"/>
    <property type="match status" value="1"/>
</dbReference>
<protein>
    <submittedName>
        <fullName evidence="9">LANO_0G07954g1_1</fullName>
    </submittedName>
</protein>
<dbReference type="GO" id="GO:0005634">
    <property type="term" value="C:nucleus"/>
    <property type="evidence" value="ECO:0007669"/>
    <property type="project" value="UniProtKB-SubCell"/>
</dbReference>
<dbReference type="OrthoDB" id="20729at2759"/>
<feature type="region of interest" description="Disordered" evidence="7">
    <location>
        <begin position="369"/>
        <end position="483"/>
    </location>
</feature>
<evidence type="ECO:0000313" key="10">
    <source>
        <dbReference type="Proteomes" id="UP000189911"/>
    </source>
</evidence>
<dbReference type="SMART" id="SM00356">
    <property type="entry name" value="ZnF_C3H1"/>
    <property type="match status" value="1"/>
</dbReference>
<feature type="region of interest" description="Disordered" evidence="7">
    <location>
        <begin position="307"/>
        <end position="350"/>
    </location>
</feature>
<dbReference type="AlphaFoldDB" id="A0A1G4KHL8"/>
<dbReference type="EMBL" id="LT598453">
    <property type="protein sequence ID" value="SCV04067.1"/>
    <property type="molecule type" value="Genomic_DNA"/>
</dbReference>
<comment type="subcellular location">
    <subcellularLocation>
        <location evidence="1">Nucleus</location>
    </subcellularLocation>
</comment>
<evidence type="ECO:0000313" key="9">
    <source>
        <dbReference type="EMBL" id="SCV04067.1"/>
    </source>
</evidence>
<keyword evidence="10" id="KW-1185">Reference proteome</keyword>
<proteinExistence type="predicted"/>
<evidence type="ECO:0000256" key="5">
    <source>
        <dbReference type="ARBA" id="ARBA00023242"/>
    </source>
</evidence>
<dbReference type="PANTHER" id="PTHR46527">
    <property type="entry name" value="NUCLEOPORIN-LIKE PROTEIN 2"/>
    <property type="match status" value="1"/>
</dbReference>
<dbReference type="Gene3D" id="4.10.1000.10">
    <property type="entry name" value="Zinc finger, CCCH-type"/>
    <property type="match status" value="1"/>
</dbReference>
<feature type="domain" description="C3H1-type" evidence="8">
    <location>
        <begin position="5"/>
        <end position="32"/>
    </location>
</feature>
<evidence type="ECO:0000256" key="3">
    <source>
        <dbReference type="ARBA" id="ARBA00022771"/>
    </source>
</evidence>
<accession>A0A1G4KHL8</accession>
<feature type="compositionally biased region" description="Low complexity" evidence="7">
    <location>
        <begin position="410"/>
        <end position="460"/>
    </location>
</feature>
<dbReference type="PROSITE" id="PS50103">
    <property type="entry name" value="ZF_C3H1"/>
    <property type="match status" value="1"/>
</dbReference>
<reference evidence="10" key="1">
    <citation type="submission" date="2016-03" db="EMBL/GenBank/DDBJ databases">
        <authorList>
            <person name="Devillers Hugo."/>
        </authorList>
    </citation>
    <scope>NUCLEOTIDE SEQUENCE [LARGE SCALE GENOMIC DNA]</scope>
</reference>
<feature type="compositionally biased region" description="Low complexity" evidence="7">
    <location>
        <begin position="380"/>
        <end position="397"/>
    </location>
</feature>
<evidence type="ECO:0000256" key="6">
    <source>
        <dbReference type="PROSITE-ProRule" id="PRU00723"/>
    </source>
</evidence>
<dbReference type="InterPro" id="IPR051767">
    <property type="entry name" value="Nucleoporin_NUP42"/>
</dbReference>
<feature type="compositionally biased region" description="Low complexity" evidence="7">
    <location>
        <begin position="309"/>
        <end position="344"/>
    </location>
</feature>
<keyword evidence="3 6" id="KW-0863">Zinc-finger</keyword>
<evidence type="ECO:0000259" key="8">
    <source>
        <dbReference type="PROSITE" id="PS50103"/>
    </source>
</evidence>